<dbReference type="AlphaFoldDB" id="A0A750HN33"/>
<gene>
    <name evidence="1" type="ORF">G9F11_002849</name>
</gene>
<protein>
    <submittedName>
        <fullName evidence="1">Uncharacterized protein</fullName>
    </submittedName>
</protein>
<reference evidence="1" key="1">
    <citation type="journal article" date="2018" name="Genome Biol.">
        <title>SKESA: strategic k-mer extension for scrupulous assemblies.</title>
        <authorList>
            <person name="Souvorov A."/>
            <person name="Agarwala R."/>
            <person name="Lipman D.J."/>
        </authorList>
    </citation>
    <scope>NUCLEOTIDE SEQUENCE</scope>
    <source>
        <strain evidence="1">MA.CK_93/00001031</strain>
    </source>
</reference>
<comment type="caution">
    <text evidence="1">The sequence shown here is derived from an EMBL/GenBank/DDBJ whole genome shotgun (WGS) entry which is preliminary data.</text>
</comment>
<evidence type="ECO:0000313" key="1">
    <source>
        <dbReference type="EMBL" id="HAF6260226.1"/>
    </source>
</evidence>
<proteinExistence type="predicted"/>
<accession>A0A750HN33</accession>
<reference evidence="1" key="2">
    <citation type="submission" date="2020-02" db="EMBL/GenBank/DDBJ databases">
        <authorList>
            <consortium name="NCBI Pathogen Detection Project"/>
        </authorList>
    </citation>
    <scope>NUCLEOTIDE SEQUENCE</scope>
    <source>
        <strain evidence="1">MA.CK_93/00001031</strain>
    </source>
</reference>
<name>A0A750HN33_SALER</name>
<organism evidence="1">
    <name type="scientific">Salmonella enterica</name>
    <name type="common">Salmonella choleraesuis</name>
    <dbReference type="NCBI Taxonomy" id="28901"/>
    <lineage>
        <taxon>Bacteria</taxon>
        <taxon>Pseudomonadati</taxon>
        <taxon>Pseudomonadota</taxon>
        <taxon>Gammaproteobacteria</taxon>
        <taxon>Enterobacterales</taxon>
        <taxon>Enterobacteriaceae</taxon>
        <taxon>Salmonella</taxon>
    </lineage>
</organism>
<sequence>MENYQGDFQTVLTQYLEHKRSLILEAYIQSLHIYGAGDYSQAKLSFSFLLHEIQSVISSGYFPHFHGAANQLRMLQDYISECDSKILQQRGNHHANG</sequence>
<dbReference type="EMBL" id="DAAVPY010000006">
    <property type="protein sequence ID" value="HAF6260226.1"/>
    <property type="molecule type" value="Genomic_DNA"/>
</dbReference>